<dbReference type="InterPro" id="IPR023013">
    <property type="entry name" value="AGPR_AS"/>
</dbReference>
<dbReference type="GO" id="GO:0005737">
    <property type="term" value="C:cytoplasm"/>
    <property type="evidence" value="ECO:0007669"/>
    <property type="project" value="InterPro"/>
</dbReference>
<evidence type="ECO:0000259" key="8">
    <source>
        <dbReference type="SMART" id="SM00859"/>
    </source>
</evidence>
<comment type="caution">
    <text evidence="9">The sequence shown here is derived from an EMBL/GenBank/DDBJ whole genome shotgun (WGS) entry which is preliminary data.</text>
</comment>
<dbReference type="GO" id="GO:0006526">
    <property type="term" value="P:L-arginine biosynthetic process"/>
    <property type="evidence" value="ECO:0007669"/>
    <property type="project" value="UniProtKB-KW"/>
</dbReference>
<sequence length="367" mass="39191">MKSYALSVILAAIASSSTSDVAAFSPTSINSRLQSSSSTSRAGSNQQLYAKKKIFIDGEAGTTGLQVRDRLAKRDDLEIISIADELRKDVNERKRLINEADCVILCLPDDASKEAASMVENDNTVVIDASTAFRVDDDWTYGFPELSSSQKDALKSSKRISNPGCYPTGFIALVKPLVDAGIIPADAPLTVNAVSGYSGGGNALIGIYESDDHEPWGAYGYSMNHKHLPEMAKYTGLKYQPIFQPAVASFAQGMVVSVPLHYSILKEGATGKDVHDALSKHYDGSTFVSVLPLGESGAKEAGLLERGAFLRPDTLANTNNLELFVFDNDDEGRMVLCARLDNLGKGASGAAVQNLNLSLGLDEAEGL</sequence>
<dbReference type="PANTHER" id="PTHR32338:SF10">
    <property type="entry name" value="N-ACETYL-GAMMA-GLUTAMYL-PHOSPHATE REDUCTASE, CHLOROPLASTIC-RELATED"/>
    <property type="match status" value="1"/>
</dbReference>
<dbReference type="GO" id="GO:0003942">
    <property type="term" value="F:N-acetyl-gamma-glutamyl-phosphate reductase activity"/>
    <property type="evidence" value="ECO:0007669"/>
    <property type="project" value="UniProtKB-EC"/>
</dbReference>
<feature type="active site" evidence="6">
    <location>
        <position position="165"/>
    </location>
</feature>
<dbReference type="CDD" id="cd17896">
    <property type="entry name" value="AGPR_2_N"/>
    <property type="match status" value="1"/>
</dbReference>
<keyword evidence="5 9" id="KW-0560">Oxidoreductase</keyword>
<dbReference type="InterPro" id="IPR036291">
    <property type="entry name" value="NAD(P)-bd_dom_sf"/>
</dbReference>
<keyword evidence="2" id="KW-0055">Arginine biosynthesis</keyword>
<dbReference type="PANTHER" id="PTHR32338">
    <property type="entry name" value="N-ACETYL-GAMMA-GLUTAMYL-PHOSPHATE REDUCTASE, CHLOROPLASTIC-RELATED-RELATED"/>
    <property type="match status" value="1"/>
</dbReference>
<evidence type="ECO:0000256" key="4">
    <source>
        <dbReference type="ARBA" id="ARBA00022857"/>
    </source>
</evidence>
<dbReference type="EC" id="1.2.1.38" evidence="9"/>
<dbReference type="InterPro" id="IPR000534">
    <property type="entry name" value="Semialdehyde_DH_NAD-bd"/>
</dbReference>
<dbReference type="PROSITE" id="PS01224">
    <property type="entry name" value="ARGC"/>
    <property type="match status" value="1"/>
</dbReference>
<feature type="domain" description="Semialdehyde dehydrogenase NAD-binding" evidence="8">
    <location>
        <begin position="53"/>
        <end position="154"/>
    </location>
</feature>
<gene>
    <name evidence="9" type="ORF">QTG54_015508</name>
</gene>
<dbReference type="Proteomes" id="UP001224775">
    <property type="component" value="Unassembled WGS sequence"/>
</dbReference>
<dbReference type="Pfam" id="PF01118">
    <property type="entry name" value="Semialdhyde_dh"/>
    <property type="match status" value="1"/>
</dbReference>
<dbReference type="AlphaFoldDB" id="A0AAD9D4K8"/>
<dbReference type="InterPro" id="IPR010136">
    <property type="entry name" value="AGPR_type-2"/>
</dbReference>
<dbReference type="EMBL" id="JATAAI010000044">
    <property type="protein sequence ID" value="KAK1733811.1"/>
    <property type="molecule type" value="Genomic_DNA"/>
</dbReference>
<evidence type="ECO:0000256" key="1">
    <source>
        <dbReference type="ARBA" id="ARBA00022490"/>
    </source>
</evidence>
<dbReference type="HAMAP" id="MF_01110">
    <property type="entry name" value="ArgC_type2"/>
    <property type="match status" value="1"/>
</dbReference>
<dbReference type="GO" id="GO:0051287">
    <property type="term" value="F:NAD binding"/>
    <property type="evidence" value="ECO:0007669"/>
    <property type="project" value="InterPro"/>
</dbReference>
<dbReference type="SUPFAM" id="SSF55347">
    <property type="entry name" value="Glyceraldehyde-3-phosphate dehydrogenase-like, C-terminal domain"/>
    <property type="match status" value="1"/>
</dbReference>
<keyword evidence="7" id="KW-0732">Signal</keyword>
<dbReference type="CDD" id="cd23935">
    <property type="entry name" value="AGPR_2_C"/>
    <property type="match status" value="1"/>
</dbReference>
<evidence type="ECO:0000313" key="10">
    <source>
        <dbReference type="Proteomes" id="UP001224775"/>
    </source>
</evidence>
<keyword evidence="10" id="KW-1185">Reference proteome</keyword>
<keyword evidence="4" id="KW-0521">NADP</keyword>
<evidence type="ECO:0000256" key="3">
    <source>
        <dbReference type="ARBA" id="ARBA00022605"/>
    </source>
</evidence>
<evidence type="ECO:0000256" key="7">
    <source>
        <dbReference type="SAM" id="SignalP"/>
    </source>
</evidence>
<protein>
    <submittedName>
        <fullName evidence="9">N-acetyl-gamma-glutamyl-phosphate reductase</fullName>
        <ecNumber evidence="9">1.2.1.38</ecNumber>
    </submittedName>
</protein>
<dbReference type="SMART" id="SM00859">
    <property type="entry name" value="Semialdhyde_dh"/>
    <property type="match status" value="1"/>
</dbReference>
<keyword evidence="3" id="KW-0028">Amino-acid biosynthesis</keyword>
<dbReference type="Gene3D" id="3.30.360.10">
    <property type="entry name" value="Dihydrodipicolinate Reductase, domain 2"/>
    <property type="match status" value="1"/>
</dbReference>
<evidence type="ECO:0000313" key="9">
    <source>
        <dbReference type="EMBL" id="KAK1733811.1"/>
    </source>
</evidence>
<name>A0AAD9D4K8_9STRA</name>
<evidence type="ECO:0000256" key="5">
    <source>
        <dbReference type="ARBA" id="ARBA00023002"/>
    </source>
</evidence>
<evidence type="ECO:0000256" key="6">
    <source>
        <dbReference type="PROSITE-ProRule" id="PRU10010"/>
    </source>
</evidence>
<dbReference type="Gene3D" id="3.40.50.720">
    <property type="entry name" value="NAD(P)-binding Rossmann-like Domain"/>
    <property type="match status" value="1"/>
</dbReference>
<feature type="chain" id="PRO_5041920997" evidence="7">
    <location>
        <begin position="24"/>
        <end position="367"/>
    </location>
</feature>
<feature type="signal peptide" evidence="7">
    <location>
        <begin position="1"/>
        <end position="23"/>
    </location>
</feature>
<dbReference type="InterPro" id="IPR050085">
    <property type="entry name" value="AGPR"/>
</dbReference>
<evidence type="ECO:0000256" key="2">
    <source>
        <dbReference type="ARBA" id="ARBA00022571"/>
    </source>
</evidence>
<dbReference type="SUPFAM" id="SSF51735">
    <property type="entry name" value="NAD(P)-binding Rossmann-fold domains"/>
    <property type="match status" value="1"/>
</dbReference>
<accession>A0AAD9D4K8</accession>
<dbReference type="InterPro" id="IPR058924">
    <property type="entry name" value="AGPR_dimerisation_dom"/>
</dbReference>
<organism evidence="9 10">
    <name type="scientific">Skeletonema marinoi</name>
    <dbReference type="NCBI Taxonomy" id="267567"/>
    <lineage>
        <taxon>Eukaryota</taxon>
        <taxon>Sar</taxon>
        <taxon>Stramenopiles</taxon>
        <taxon>Ochrophyta</taxon>
        <taxon>Bacillariophyta</taxon>
        <taxon>Coscinodiscophyceae</taxon>
        <taxon>Thalassiosirophycidae</taxon>
        <taxon>Thalassiosirales</taxon>
        <taxon>Skeletonemataceae</taxon>
        <taxon>Skeletonema</taxon>
        <taxon>Skeletonema marinoi-dohrnii complex</taxon>
    </lineage>
</organism>
<reference evidence="9" key="1">
    <citation type="submission" date="2023-06" db="EMBL/GenBank/DDBJ databases">
        <title>Survivors Of The Sea: Transcriptome response of Skeletonema marinoi to long-term dormancy.</title>
        <authorList>
            <person name="Pinder M.I.M."/>
            <person name="Kourtchenko O."/>
            <person name="Robertson E.K."/>
            <person name="Larsson T."/>
            <person name="Maumus F."/>
            <person name="Osuna-Cruz C.M."/>
            <person name="Vancaester E."/>
            <person name="Stenow R."/>
            <person name="Vandepoele K."/>
            <person name="Ploug H."/>
            <person name="Bruchert V."/>
            <person name="Godhe A."/>
            <person name="Topel M."/>
        </authorList>
    </citation>
    <scope>NUCLEOTIDE SEQUENCE</scope>
    <source>
        <strain evidence="9">R05AC</strain>
    </source>
</reference>
<proteinExistence type="inferred from homology"/>
<keyword evidence="1" id="KW-0963">Cytoplasm</keyword>
<dbReference type="NCBIfam" id="TIGR01851">
    <property type="entry name" value="argC_other"/>
    <property type="match status" value="1"/>
</dbReference>
<dbReference type="Pfam" id="PF22698">
    <property type="entry name" value="Semialdhyde_dhC_1"/>
    <property type="match status" value="1"/>
</dbReference>